<evidence type="ECO:0000313" key="9">
    <source>
        <dbReference type="Proteomes" id="UP001214553"/>
    </source>
</evidence>
<dbReference type="SUPFAM" id="SSF56784">
    <property type="entry name" value="HAD-like"/>
    <property type="match status" value="1"/>
</dbReference>
<proteinExistence type="inferred from homology"/>
<evidence type="ECO:0000313" key="8">
    <source>
        <dbReference type="EMBL" id="WEG09490.1"/>
    </source>
</evidence>
<dbReference type="Gene3D" id="3.40.50.1000">
    <property type="entry name" value="HAD superfamily/HAD-like"/>
    <property type="match status" value="1"/>
</dbReference>
<keyword evidence="2 7" id="KW-0963">Cytoplasm</keyword>
<keyword evidence="9" id="KW-1185">Reference proteome</keyword>
<dbReference type="InterPro" id="IPR006439">
    <property type="entry name" value="HAD-SF_hydro_IA"/>
</dbReference>
<evidence type="ECO:0000256" key="1">
    <source>
        <dbReference type="ARBA" id="ARBA00004496"/>
    </source>
</evidence>
<dbReference type="NCBIfam" id="TIGR01549">
    <property type="entry name" value="HAD-SF-IA-v1"/>
    <property type="match status" value="1"/>
</dbReference>
<dbReference type="GO" id="GO:0016787">
    <property type="term" value="F:hydrolase activity"/>
    <property type="evidence" value="ECO:0007669"/>
    <property type="project" value="UniProtKB-KW"/>
</dbReference>
<dbReference type="NCBIfam" id="TIGR01656">
    <property type="entry name" value="Histidinol-ppas"/>
    <property type="match status" value="1"/>
</dbReference>
<dbReference type="InterPro" id="IPR006549">
    <property type="entry name" value="HAD-SF_hydro_IIIA"/>
</dbReference>
<keyword evidence="5 7" id="KW-0119">Carbohydrate metabolism</keyword>
<sequence>MSEGRAGEGDVPHTGVAAVLFDRDGTLIDDVPYNGDPDRVSLVPAAGAAVRRLRQAGIPVGLVTNQSGIGRGLLTHRQVNAVNRRLEDQLGPFDVCLYCPHAPEDHCDCRKPAPGLVLIACEILGVDPAQVIVIGDTEADVAAAEAAGGRGILVPNEVTLRDEVERARLCAPDLLQALDLVLGPAEATR</sequence>
<evidence type="ECO:0000256" key="2">
    <source>
        <dbReference type="ARBA" id="ARBA00022490"/>
    </source>
</evidence>
<reference evidence="8 9" key="1">
    <citation type="submission" date="2023-03" db="EMBL/GenBank/DDBJ databases">
        <title>Genome sequence of Microbacterium sp. KACC 23027.</title>
        <authorList>
            <person name="Kim S."/>
            <person name="Heo J."/>
            <person name="Kwon S.-W."/>
        </authorList>
    </citation>
    <scope>NUCLEOTIDE SEQUENCE [LARGE SCALE GENOMIC DNA]</scope>
    <source>
        <strain evidence="8 9">KACC 23027</strain>
    </source>
</reference>
<dbReference type="EMBL" id="CP119108">
    <property type="protein sequence ID" value="WEG09490.1"/>
    <property type="molecule type" value="Genomic_DNA"/>
</dbReference>
<dbReference type="PANTHER" id="PTHR42891">
    <property type="entry name" value="D-GLYCERO-BETA-D-MANNO-HEPTOSE-1,7-BISPHOSPHATE 7-PHOSPHATASE"/>
    <property type="match status" value="1"/>
</dbReference>
<dbReference type="InterPro" id="IPR004446">
    <property type="entry name" value="Heptose_bisP_phosphatase"/>
</dbReference>
<keyword evidence="3" id="KW-0479">Metal-binding</keyword>
<organism evidence="8 9">
    <name type="scientific">Microbacterium horticulturae</name>
    <dbReference type="NCBI Taxonomy" id="3028316"/>
    <lineage>
        <taxon>Bacteria</taxon>
        <taxon>Bacillati</taxon>
        <taxon>Actinomycetota</taxon>
        <taxon>Actinomycetes</taxon>
        <taxon>Micrococcales</taxon>
        <taxon>Microbacteriaceae</taxon>
        <taxon>Microbacterium</taxon>
    </lineage>
</organism>
<keyword evidence="4 7" id="KW-0378">Hydrolase</keyword>
<name>A0ABY8BZ62_9MICO</name>
<dbReference type="PANTHER" id="PTHR42891:SF1">
    <property type="entry name" value="D-GLYCERO-BETA-D-MANNO-HEPTOSE-1,7-BISPHOSPHATE 7-PHOSPHATASE"/>
    <property type="match status" value="1"/>
</dbReference>
<comment type="subcellular location">
    <subcellularLocation>
        <location evidence="1 7">Cytoplasm</location>
    </subcellularLocation>
</comment>
<evidence type="ECO:0000256" key="3">
    <source>
        <dbReference type="ARBA" id="ARBA00022723"/>
    </source>
</evidence>
<dbReference type="Pfam" id="PF13242">
    <property type="entry name" value="Hydrolase_like"/>
    <property type="match status" value="1"/>
</dbReference>
<dbReference type="InterPro" id="IPR006543">
    <property type="entry name" value="Histidinol-phos"/>
</dbReference>
<evidence type="ECO:0000256" key="4">
    <source>
        <dbReference type="ARBA" id="ARBA00022801"/>
    </source>
</evidence>
<evidence type="ECO:0000256" key="5">
    <source>
        <dbReference type="ARBA" id="ARBA00023277"/>
    </source>
</evidence>
<dbReference type="EC" id="3.1.3.-" evidence="7"/>
<dbReference type="InterPro" id="IPR036412">
    <property type="entry name" value="HAD-like_sf"/>
</dbReference>
<accession>A0ABY8BZ62</accession>
<dbReference type="InterPro" id="IPR023214">
    <property type="entry name" value="HAD_sf"/>
</dbReference>
<dbReference type="NCBIfam" id="TIGR01662">
    <property type="entry name" value="HAD-SF-IIIA"/>
    <property type="match status" value="1"/>
</dbReference>
<gene>
    <name evidence="8" type="ORF">PU630_02680</name>
</gene>
<dbReference type="RefSeq" id="WP_275278814.1">
    <property type="nucleotide sequence ID" value="NZ_CP119108.1"/>
</dbReference>
<dbReference type="Proteomes" id="UP001214553">
    <property type="component" value="Chromosome"/>
</dbReference>
<evidence type="ECO:0000256" key="7">
    <source>
        <dbReference type="PIRNR" id="PIRNR004682"/>
    </source>
</evidence>
<evidence type="ECO:0000256" key="6">
    <source>
        <dbReference type="ARBA" id="ARBA00031828"/>
    </source>
</evidence>
<comment type="similarity">
    <text evidence="7">Belongs to the gmhB family.</text>
</comment>
<protein>
    <recommendedName>
        <fullName evidence="6 7">D,D-heptose 1,7-bisphosphate phosphatase</fullName>
        <ecNumber evidence="7">3.1.3.-</ecNumber>
    </recommendedName>
</protein>
<dbReference type="PIRSF" id="PIRSF004682">
    <property type="entry name" value="GmhB"/>
    <property type="match status" value="1"/>
</dbReference>